<sequence length="561" mass="61806">MSWKKMLIASIYIVSTYTYALTAQDLEFESGSDASNYSALGKPNDVYSISGQLPQDTLDNVYSMLPEGSTVNSDYIATGKYSSIDIDDELAGAPHASARVTFLNEGAGYRNVLGYFVYDTDNPPASIDDVPTHMIIFPNASKPNQGELVEGDTIDLDVELTAGQTLGFFIISNGWGWSSGYNSIPSLGKFGTPFYSFPDLNPEATAEYRRHNVAFIDTENDFLVLAFEDIKRPKGDNDFNDLIFTVEITPFQAIDGVNPDGSTDAKYEVLTQQNNPDVTVTSVYPSSDGYATLAFEDNWPLKGDYDFNDVVWRYRITEELNGQRELKSISADYTLQAMGAGYSNGFAVHMPNVDPSNVASVSLTRNGVAVTHTIQQSNAGETVLIVSENLRDDLEPLGVLTESCPFYRTQTACVDSQLSRLDYQLNVELITPVARAVVGYPPYDPFIFASTGIYHGDFAAFPPGISWQLHLKQFDGTSDINNAFFNIHDDNSGGSESFLTENNMPWSINIRDEWSHPLENTDISHAFTTFADWVTSSGETNTAWYEAATSNKVIAPLADED</sequence>
<evidence type="ECO:0000256" key="1">
    <source>
        <dbReference type="SAM" id="SignalP"/>
    </source>
</evidence>
<dbReference type="InterPro" id="IPR025193">
    <property type="entry name" value="DUF4114"/>
</dbReference>
<reference evidence="4" key="1">
    <citation type="submission" date="2021-12" db="EMBL/GenBank/DDBJ databases">
        <title>Enterovibrio ZSDZ35 sp. nov. and Enterovibrio ZSDZ42 sp. nov., isolated from coastal seawater in Qingdao.</title>
        <authorList>
            <person name="Zhang P."/>
        </authorList>
    </citation>
    <scope>NUCLEOTIDE SEQUENCE</scope>
    <source>
        <strain evidence="4">ZSDZ42</strain>
    </source>
</reference>
<feature type="chain" id="PRO_5046707254" evidence="1">
    <location>
        <begin position="21"/>
        <end position="561"/>
    </location>
</feature>
<feature type="domain" description="DUF4114" evidence="2">
    <location>
        <begin position="160"/>
        <end position="248"/>
    </location>
</feature>
<evidence type="ECO:0000259" key="2">
    <source>
        <dbReference type="Pfam" id="PF13448"/>
    </source>
</evidence>
<gene>
    <name evidence="4" type="ORF">LRP50_08560</name>
</gene>
<proteinExistence type="predicted"/>
<comment type="caution">
    <text evidence="4">The sequence shown here is derived from an EMBL/GenBank/DDBJ whole genome shotgun (WGS) entry which is preliminary data.</text>
</comment>
<organism evidence="4 5">
    <name type="scientific">Enterovibrio gelatinilyticus</name>
    <dbReference type="NCBI Taxonomy" id="2899819"/>
    <lineage>
        <taxon>Bacteria</taxon>
        <taxon>Pseudomonadati</taxon>
        <taxon>Pseudomonadota</taxon>
        <taxon>Gammaproteobacteria</taxon>
        <taxon>Vibrionales</taxon>
        <taxon>Vibrionaceae</taxon>
        <taxon>Enterovibrio</taxon>
    </lineage>
</organism>
<dbReference type="InterPro" id="IPR031025">
    <property type="entry name" value="LruC_dom"/>
</dbReference>
<evidence type="ECO:0000313" key="4">
    <source>
        <dbReference type="EMBL" id="MDD1793174.1"/>
    </source>
</evidence>
<dbReference type="Proteomes" id="UP001149400">
    <property type="component" value="Unassembled WGS sequence"/>
</dbReference>
<dbReference type="Pfam" id="PF13448">
    <property type="entry name" value="DUF4114"/>
    <property type="match status" value="1"/>
</dbReference>
<feature type="domain" description="DUF4842" evidence="3">
    <location>
        <begin position="326"/>
        <end position="545"/>
    </location>
</feature>
<accession>A0ABT5QYT8</accession>
<evidence type="ECO:0000313" key="5">
    <source>
        <dbReference type="Proteomes" id="UP001149400"/>
    </source>
</evidence>
<feature type="signal peptide" evidence="1">
    <location>
        <begin position="1"/>
        <end position="20"/>
    </location>
</feature>
<dbReference type="NCBIfam" id="TIGR04456">
    <property type="entry name" value="LruC_dom"/>
    <property type="match status" value="1"/>
</dbReference>
<evidence type="ECO:0000259" key="3">
    <source>
        <dbReference type="Pfam" id="PF16130"/>
    </source>
</evidence>
<keyword evidence="1" id="KW-0732">Signal</keyword>
<dbReference type="RefSeq" id="WP_274164043.1">
    <property type="nucleotide sequence ID" value="NZ_JAJUBC010000008.1"/>
</dbReference>
<keyword evidence="5" id="KW-1185">Reference proteome</keyword>
<dbReference type="Pfam" id="PF16130">
    <property type="entry name" value="DUF4842"/>
    <property type="match status" value="1"/>
</dbReference>
<name>A0ABT5QYT8_9GAMM</name>
<protein>
    <submittedName>
        <fullName evidence="4">LruC domain-containing protein</fullName>
    </submittedName>
</protein>
<dbReference type="EMBL" id="JAJUBC010000008">
    <property type="protein sequence ID" value="MDD1793174.1"/>
    <property type="molecule type" value="Genomic_DNA"/>
</dbReference>
<dbReference type="InterPro" id="IPR032295">
    <property type="entry name" value="DUF4842"/>
</dbReference>